<accession>A0A446C2T8</accession>
<protein>
    <submittedName>
        <fullName evidence="7">Glycerol operon regulatory protein</fullName>
    </submittedName>
</protein>
<keyword evidence="8" id="KW-1185">Reference proteome</keyword>
<evidence type="ECO:0000259" key="6">
    <source>
        <dbReference type="PROSITE" id="PS51078"/>
    </source>
</evidence>
<dbReference type="Gene3D" id="1.10.10.10">
    <property type="entry name" value="Winged helix-like DNA-binding domain superfamily/Winged helix DNA-binding domain"/>
    <property type="match status" value="1"/>
</dbReference>
<dbReference type="SUPFAM" id="SSF46785">
    <property type="entry name" value="Winged helix' DNA-binding domain"/>
    <property type="match status" value="1"/>
</dbReference>
<gene>
    <name evidence="7" type="primary">gylR_1</name>
    <name evidence="7" type="ORF">AGI3411_00377</name>
</gene>
<dbReference type="Pfam" id="PF01614">
    <property type="entry name" value="IclR_C"/>
    <property type="match status" value="1"/>
</dbReference>
<feature type="domain" description="IclR-ED" evidence="6">
    <location>
        <begin position="89"/>
        <end position="272"/>
    </location>
</feature>
<dbReference type="InterPro" id="IPR050707">
    <property type="entry name" value="HTH_MetabolicPath_Reg"/>
</dbReference>
<keyword evidence="1" id="KW-0805">Transcription regulation</keyword>
<evidence type="ECO:0000313" key="7">
    <source>
        <dbReference type="EMBL" id="SSW62194.1"/>
    </source>
</evidence>
<dbReference type="PANTHER" id="PTHR30136:SF8">
    <property type="entry name" value="TRANSCRIPTIONAL REGULATORY PROTEIN"/>
    <property type="match status" value="1"/>
</dbReference>
<dbReference type="PANTHER" id="PTHR30136">
    <property type="entry name" value="HELIX-TURN-HELIX TRANSCRIPTIONAL REGULATOR, ICLR FAMILY"/>
    <property type="match status" value="1"/>
</dbReference>
<dbReference type="EMBL" id="UFQB01000001">
    <property type="protein sequence ID" value="SSW62194.1"/>
    <property type="molecule type" value="Genomic_DNA"/>
</dbReference>
<feature type="region of interest" description="Disordered" evidence="4">
    <location>
        <begin position="1"/>
        <end position="24"/>
    </location>
</feature>
<evidence type="ECO:0000256" key="3">
    <source>
        <dbReference type="ARBA" id="ARBA00023163"/>
    </source>
</evidence>
<dbReference type="InterPro" id="IPR014757">
    <property type="entry name" value="Tscrpt_reg_IclR_C"/>
</dbReference>
<proteinExistence type="predicted"/>
<feature type="domain" description="HTH iclR-type" evidence="5">
    <location>
        <begin position="26"/>
        <end position="88"/>
    </location>
</feature>
<dbReference type="Gene3D" id="3.30.450.40">
    <property type="match status" value="1"/>
</dbReference>
<dbReference type="Pfam" id="PF09339">
    <property type="entry name" value="HTH_IclR"/>
    <property type="match status" value="1"/>
</dbReference>
<dbReference type="GO" id="GO:0003677">
    <property type="term" value="F:DNA binding"/>
    <property type="evidence" value="ECO:0007669"/>
    <property type="project" value="UniProtKB-KW"/>
</dbReference>
<evidence type="ECO:0000256" key="4">
    <source>
        <dbReference type="SAM" id="MobiDB-lite"/>
    </source>
</evidence>
<dbReference type="AlphaFoldDB" id="A0A446C2T8"/>
<keyword evidence="3" id="KW-0804">Transcription</keyword>
<dbReference type="GO" id="GO:0003700">
    <property type="term" value="F:DNA-binding transcription factor activity"/>
    <property type="evidence" value="ECO:0007669"/>
    <property type="project" value="TreeGrafter"/>
</dbReference>
<sequence>MTANANSGKRNAAQPLAKPSPRRRGIQSIEVGGKLLLALLDHSSSLPLGALAKAAGMSGANAHAYLVSYGNLGLVRQDPNSGEYELGPLALQLGLAALHRLDPIKIAVPMTRELAERTGQTIAIAVLGNLGPVIVHLHESNYPIHVNMRTGTVMSLTNTATGKVFAALLPPKKIESLLHEDFLRLGAVPSLGKTEKFERTLREVRQRGIARAVGDPIPGINGLSAPVFDSNGNVVLVVTAIGAAGVFDARWSSPLVDEIKRCADAISAELGWQNRDVRATSRG</sequence>
<evidence type="ECO:0000259" key="5">
    <source>
        <dbReference type="PROSITE" id="PS51077"/>
    </source>
</evidence>
<dbReference type="InterPro" id="IPR005471">
    <property type="entry name" value="Tscrpt_reg_IclR_N"/>
</dbReference>
<dbReference type="Proteomes" id="UP000289184">
    <property type="component" value="Unassembled WGS sequence"/>
</dbReference>
<dbReference type="SUPFAM" id="SSF55781">
    <property type="entry name" value="GAF domain-like"/>
    <property type="match status" value="1"/>
</dbReference>
<dbReference type="OrthoDB" id="8524622at2"/>
<organism evidence="7 8">
    <name type="scientific">Achromobacter agilis</name>
    <dbReference type="NCBI Taxonomy" id="1353888"/>
    <lineage>
        <taxon>Bacteria</taxon>
        <taxon>Pseudomonadati</taxon>
        <taxon>Pseudomonadota</taxon>
        <taxon>Betaproteobacteria</taxon>
        <taxon>Burkholderiales</taxon>
        <taxon>Alcaligenaceae</taxon>
        <taxon>Achromobacter</taxon>
    </lineage>
</organism>
<dbReference type="PROSITE" id="PS51077">
    <property type="entry name" value="HTH_ICLR"/>
    <property type="match status" value="1"/>
</dbReference>
<dbReference type="SMART" id="SM00346">
    <property type="entry name" value="HTH_ICLR"/>
    <property type="match status" value="1"/>
</dbReference>
<dbReference type="GO" id="GO:0045892">
    <property type="term" value="P:negative regulation of DNA-templated transcription"/>
    <property type="evidence" value="ECO:0007669"/>
    <property type="project" value="TreeGrafter"/>
</dbReference>
<dbReference type="RefSeq" id="WP_129525736.1">
    <property type="nucleotide sequence ID" value="NZ_UFQB01000001.1"/>
</dbReference>
<evidence type="ECO:0000256" key="1">
    <source>
        <dbReference type="ARBA" id="ARBA00023015"/>
    </source>
</evidence>
<name>A0A446C2T8_9BURK</name>
<reference evidence="7 8" key="1">
    <citation type="submission" date="2018-07" db="EMBL/GenBank/DDBJ databases">
        <authorList>
            <person name="Peeters C."/>
        </authorList>
    </citation>
    <scope>NUCLEOTIDE SEQUENCE [LARGE SCALE GENOMIC DNA]</scope>
    <source>
        <strain evidence="7 8">LMG 3411</strain>
    </source>
</reference>
<dbReference type="InterPro" id="IPR029016">
    <property type="entry name" value="GAF-like_dom_sf"/>
</dbReference>
<evidence type="ECO:0000256" key="2">
    <source>
        <dbReference type="ARBA" id="ARBA00023125"/>
    </source>
</evidence>
<dbReference type="InterPro" id="IPR036388">
    <property type="entry name" value="WH-like_DNA-bd_sf"/>
</dbReference>
<evidence type="ECO:0000313" key="8">
    <source>
        <dbReference type="Proteomes" id="UP000289184"/>
    </source>
</evidence>
<dbReference type="PROSITE" id="PS51078">
    <property type="entry name" value="ICLR_ED"/>
    <property type="match status" value="1"/>
</dbReference>
<keyword evidence="2" id="KW-0238">DNA-binding</keyword>
<dbReference type="InterPro" id="IPR036390">
    <property type="entry name" value="WH_DNA-bd_sf"/>
</dbReference>